<protein>
    <submittedName>
        <fullName evidence="2">B-lymphocyte antigen CD20</fullName>
    </submittedName>
</protein>
<dbReference type="AlphaFoldDB" id="A0A151NY46"/>
<dbReference type="STRING" id="8496.A0A151NY46"/>
<name>A0A151NY46_ALLMI</name>
<sequence>MGHVVYMSSQTSKKKVSGQSEAYGSMQIIVAFVHIGLGGILLYSAKDFAPLIMTYGYPFWGRGLAVSSHIFNTFSILAALAGGILLGIDLFTISILNMRQLSIPLLEKIGLPSSYFLAVRCEDGLIPLDYCRALRSYETGMLALMLIITVFQIIFSSNTFRSKSGKNKVAGDLNSEKVQEFSLMPTAYQ</sequence>
<evidence type="ECO:0000313" key="2">
    <source>
        <dbReference type="EMBL" id="KYO41704.1"/>
    </source>
</evidence>
<evidence type="ECO:0000313" key="3">
    <source>
        <dbReference type="Proteomes" id="UP000050525"/>
    </source>
</evidence>
<dbReference type="GO" id="GO:0005886">
    <property type="term" value="C:plasma membrane"/>
    <property type="evidence" value="ECO:0007669"/>
    <property type="project" value="TreeGrafter"/>
</dbReference>
<reference evidence="2 3" key="1">
    <citation type="journal article" date="2012" name="Genome Biol.">
        <title>Sequencing three crocodilian genomes to illuminate the evolution of archosaurs and amniotes.</title>
        <authorList>
            <person name="St John J.A."/>
            <person name="Braun E.L."/>
            <person name="Isberg S.R."/>
            <person name="Miles L.G."/>
            <person name="Chong A.Y."/>
            <person name="Gongora J."/>
            <person name="Dalzell P."/>
            <person name="Moran C."/>
            <person name="Bed'hom B."/>
            <person name="Abzhanov A."/>
            <person name="Burgess S.C."/>
            <person name="Cooksey A.M."/>
            <person name="Castoe T.A."/>
            <person name="Crawford N.G."/>
            <person name="Densmore L.D."/>
            <person name="Drew J.C."/>
            <person name="Edwards S.V."/>
            <person name="Faircloth B.C."/>
            <person name="Fujita M.K."/>
            <person name="Greenwold M.J."/>
            <person name="Hoffmann F.G."/>
            <person name="Howard J.M."/>
            <person name="Iguchi T."/>
            <person name="Janes D.E."/>
            <person name="Khan S.Y."/>
            <person name="Kohno S."/>
            <person name="de Koning A.J."/>
            <person name="Lance S.L."/>
            <person name="McCarthy F.M."/>
            <person name="McCormack J.E."/>
            <person name="Merchant M.E."/>
            <person name="Peterson D.G."/>
            <person name="Pollock D.D."/>
            <person name="Pourmand N."/>
            <person name="Raney B.J."/>
            <person name="Roessler K.A."/>
            <person name="Sanford J.R."/>
            <person name="Sawyer R.H."/>
            <person name="Schmidt C.J."/>
            <person name="Triplett E.W."/>
            <person name="Tuberville T.D."/>
            <person name="Venegas-Anaya M."/>
            <person name="Howard J.T."/>
            <person name="Jarvis E.D."/>
            <person name="Guillette L.J.Jr."/>
            <person name="Glenn T.C."/>
            <person name="Green R.E."/>
            <person name="Ray D.A."/>
        </authorList>
    </citation>
    <scope>NUCLEOTIDE SEQUENCE [LARGE SCALE GENOMIC DNA]</scope>
    <source>
        <strain evidence="2">KSC_2009_1</strain>
    </source>
</reference>
<comment type="caution">
    <text evidence="2">The sequence shown here is derived from an EMBL/GenBank/DDBJ whole genome shotgun (WGS) entry which is preliminary data.</text>
</comment>
<keyword evidence="3" id="KW-1185">Reference proteome</keyword>
<feature type="transmembrane region" description="Helical" evidence="1">
    <location>
        <begin position="70"/>
        <end position="96"/>
    </location>
</feature>
<feature type="transmembrane region" description="Helical" evidence="1">
    <location>
        <begin position="142"/>
        <end position="160"/>
    </location>
</feature>
<dbReference type="GO" id="GO:0007166">
    <property type="term" value="P:cell surface receptor signaling pathway"/>
    <property type="evidence" value="ECO:0007669"/>
    <property type="project" value="TreeGrafter"/>
</dbReference>
<proteinExistence type="predicted"/>
<dbReference type="Proteomes" id="UP000050525">
    <property type="component" value="Unassembled WGS sequence"/>
</dbReference>
<dbReference type="InterPro" id="IPR030417">
    <property type="entry name" value="MS4A"/>
</dbReference>
<gene>
    <name evidence="2" type="primary">MS4A1</name>
    <name evidence="2" type="ORF">Y1Q_0006442</name>
</gene>
<evidence type="ECO:0000256" key="1">
    <source>
        <dbReference type="SAM" id="Phobius"/>
    </source>
</evidence>
<dbReference type="PANTHER" id="PTHR23320">
    <property type="entry name" value="MEMBRANE-SPANNING 4-DOMAINS SUBFAMILY A MS4A -RELATED"/>
    <property type="match status" value="1"/>
</dbReference>
<dbReference type="PANTHER" id="PTHR23320:SF155">
    <property type="entry name" value="MEMBRANE-SPANNING 4-DOMAINS SUBFAMILY A MEMBER 8"/>
    <property type="match status" value="1"/>
</dbReference>
<accession>A0A151NY46</accession>
<keyword evidence="1" id="KW-0812">Transmembrane</keyword>
<dbReference type="EMBL" id="AKHW03001628">
    <property type="protein sequence ID" value="KYO41704.1"/>
    <property type="molecule type" value="Genomic_DNA"/>
</dbReference>
<feature type="transmembrane region" description="Helical" evidence="1">
    <location>
        <begin position="22"/>
        <end position="43"/>
    </location>
</feature>
<keyword evidence="1" id="KW-1133">Transmembrane helix</keyword>
<organism evidence="2 3">
    <name type="scientific">Alligator mississippiensis</name>
    <name type="common">American alligator</name>
    <dbReference type="NCBI Taxonomy" id="8496"/>
    <lineage>
        <taxon>Eukaryota</taxon>
        <taxon>Metazoa</taxon>
        <taxon>Chordata</taxon>
        <taxon>Craniata</taxon>
        <taxon>Vertebrata</taxon>
        <taxon>Euteleostomi</taxon>
        <taxon>Archelosauria</taxon>
        <taxon>Archosauria</taxon>
        <taxon>Crocodylia</taxon>
        <taxon>Alligatoridae</taxon>
        <taxon>Alligatorinae</taxon>
        <taxon>Alligator</taxon>
    </lineage>
</organism>
<keyword evidence="1" id="KW-0472">Membrane</keyword>